<dbReference type="Proteomes" id="UP000231246">
    <property type="component" value="Unassembled WGS sequence"/>
</dbReference>
<gene>
    <name evidence="2" type="ORF">COW99_04905</name>
</gene>
<evidence type="ECO:0000256" key="1">
    <source>
        <dbReference type="SAM" id="Phobius"/>
    </source>
</evidence>
<evidence type="ECO:0000313" key="3">
    <source>
        <dbReference type="Proteomes" id="UP000231246"/>
    </source>
</evidence>
<organism evidence="2 3">
    <name type="scientific">Candidatus Roizmanbacteria bacterium CG22_combo_CG10-13_8_21_14_all_38_20</name>
    <dbReference type="NCBI Taxonomy" id="1974862"/>
    <lineage>
        <taxon>Bacteria</taxon>
        <taxon>Candidatus Roizmaniibacteriota</taxon>
    </lineage>
</organism>
<dbReference type="EMBL" id="PCTA01000030">
    <property type="protein sequence ID" value="PIP61324.1"/>
    <property type="molecule type" value="Genomic_DNA"/>
</dbReference>
<reference evidence="2 3" key="1">
    <citation type="submission" date="2017-09" db="EMBL/GenBank/DDBJ databases">
        <title>Depth-based differentiation of microbial function through sediment-hosted aquifers and enrichment of novel symbionts in the deep terrestrial subsurface.</title>
        <authorList>
            <person name="Probst A.J."/>
            <person name="Ladd B."/>
            <person name="Jarett J.K."/>
            <person name="Geller-Mcgrath D.E."/>
            <person name="Sieber C.M."/>
            <person name="Emerson J.B."/>
            <person name="Anantharaman K."/>
            <person name="Thomas B.C."/>
            <person name="Malmstrom R."/>
            <person name="Stieglmeier M."/>
            <person name="Klingl A."/>
            <person name="Woyke T."/>
            <person name="Ryan C.M."/>
            <person name="Banfield J.F."/>
        </authorList>
    </citation>
    <scope>NUCLEOTIDE SEQUENCE [LARGE SCALE GENOMIC DNA]</scope>
    <source>
        <strain evidence="2">CG22_combo_CG10-13_8_21_14_all_38_20</strain>
    </source>
</reference>
<evidence type="ECO:0000313" key="2">
    <source>
        <dbReference type="EMBL" id="PIP61324.1"/>
    </source>
</evidence>
<comment type="caution">
    <text evidence="2">The sequence shown here is derived from an EMBL/GenBank/DDBJ whole genome shotgun (WGS) entry which is preliminary data.</text>
</comment>
<sequence length="64" mass="7165">MSKQWISYALVGFIAVMIIIITSLAWGGKKKAQLSPLEDELFHGTSSSEKVLLPQKIDEKLFTQ</sequence>
<keyword evidence="1" id="KW-0812">Transmembrane</keyword>
<feature type="transmembrane region" description="Helical" evidence="1">
    <location>
        <begin position="6"/>
        <end position="26"/>
    </location>
</feature>
<accession>A0A2H0BUP6</accession>
<keyword evidence="1" id="KW-0472">Membrane</keyword>
<keyword evidence="1" id="KW-1133">Transmembrane helix</keyword>
<name>A0A2H0BUP6_9BACT</name>
<dbReference type="AlphaFoldDB" id="A0A2H0BUP6"/>
<proteinExistence type="predicted"/>
<protein>
    <submittedName>
        <fullName evidence="2">Uncharacterized protein</fullName>
    </submittedName>
</protein>